<accession>A0A218P278</accession>
<dbReference type="InterPro" id="IPR036105">
    <property type="entry name" value="DiNase_FeMo-co_biosyn_sf"/>
</dbReference>
<dbReference type="InterPro" id="IPR051840">
    <property type="entry name" value="NifX/NifY_domain"/>
</dbReference>
<dbReference type="InterPro" id="IPR033913">
    <property type="entry name" value="MTH1175_dom"/>
</dbReference>
<dbReference type="OrthoDB" id="85838at2157"/>
<evidence type="ECO:0000313" key="2">
    <source>
        <dbReference type="EMBL" id="ASI99036.1"/>
    </source>
</evidence>
<dbReference type="CDD" id="cd00851">
    <property type="entry name" value="MTH1175"/>
    <property type="match status" value="1"/>
</dbReference>
<dbReference type="KEGG" id="tce:A3L02_05385"/>
<dbReference type="InterPro" id="IPR003731">
    <property type="entry name" value="Di-Nase_FeMo-co_biosynth"/>
</dbReference>
<name>A0A218P278_THECE</name>
<protein>
    <submittedName>
        <fullName evidence="2">Dinitrogenase iron-molybdenum cofactor</fullName>
    </submittedName>
</protein>
<gene>
    <name evidence="2" type="ORF">A3L02_05385</name>
</gene>
<sequence>MRVAVPAEDKEGLESNVSGHFGRAKYFVFADVEEGEIKNAEVVEVPFDEHGPGDLPNFIREHGGDVVLAYGMGRRAAEYFREFGVEVVTGAYGRVRDVVEAFIHQALEVDPHWKERIEEGKEEHDCHREGHNHLH</sequence>
<dbReference type="EMBL" id="CP014854">
    <property type="protein sequence ID" value="ASI99036.1"/>
    <property type="molecule type" value="Genomic_DNA"/>
</dbReference>
<feature type="domain" description="Dinitrogenase iron-molybdenum cofactor biosynthesis" evidence="1">
    <location>
        <begin position="14"/>
        <end position="103"/>
    </location>
</feature>
<evidence type="ECO:0000313" key="3">
    <source>
        <dbReference type="Proteomes" id="UP000197156"/>
    </source>
</evidence>
<dbReference type="RefSeq" id="WP_088862983.1">
    <property type="nucleotide sequence ID" value="NZ_CP014854.1"/>
</dbReference>
<keyword evidence="3" id="KW-1185">Reference proteome</keyword>
<dbReference type="PANTHER" id="PTHR33937:SF2">
    <property type="entry name" value="DINITROGENASE IRON-MOLYBDENUM COFACTOR BIOSYNTHESIS DOMAIN-CONTAINING PROTEIN"/>
    <property type="match status" value="1"/>
</dbReference>
<dbReference type="AlphaFoldDB" id="A0A218P278"/>
<dbReference type="GeneID" id="33324169"/>
<dbReference type="Proteomes" id="UP000197156">
    <property type="component" value="Chromosome"/>
</dbReference>
<dbReference type="PANTHER" id="PTHR33937">
    <property type="entry name" value="IRON-MOLYBDENUM PROTEIN-RELATED-RELATED"/>
    <property type="match status" value="1"/>
</dbReference>
<dbReference type="SUPFAM" id="SSF53146">
    <property type="entry name" value="Nitrogenase accessory factor-like"/>
    <property type="match status" value="1"/>
</dbReference>
<organism evidence="2 3">
    <name type="scientific">Thermococcus celer Vu 13 = JCM 8558</name>
    <dbReference type="NCBI Taxonomy" id="1293037"/>
    <lineage>
        <taxon>Archaea</taxon>
        <taxon>Methanobacteriati</taxon>
        <taxon>Methanobacteriota</taxon>
        <taxon>Thermococci</taxon>
        <taxon>Thermococcales</taxon>
        <taxon>Thermococcaceae</taxon>
        <taxon>Thermococcus</taxon>
    </lineage>
</organism>
<dbReference type="Pfam" id="PF02579">
    <property type="entry name" value="Nitro_FeMo-Co"/>
    <property type="match status" value="1"/>
</dbReference>
<evidence type="ECO:0000259" key="1">
    <source>
        <dbReference type="Pfam" id="PF02579"/>
    </source>
</evidence>
<reference evidence="2 3" key="1">
    <citation type="submission" date="2016-03" db="EMBL/GenBank/DDBJ databases">
        <title>Complete genome sequence of Thermococcus celer.</title>
        <authorList>
            <person name="Oger P.M."/>
        </authorList>
    </citation>
    <scope>NUCLEOTIDE SEQUENCE [LARGE SCALE GENOMIC DNA]</scope>
    <source>
        <strain evidence="2 3">Vu 13</strain>
    </source>
</reference>
<dbReference type="Gene3D" id="3.30.420.130">
    <property type="entry name" value="Dinitrogenase iron-molybdenum cofactor biosynthesis domain"/>
    <property type="match status" value="1"/>
</dbReference>
<proteinExistence type="predicted"/>